<dbReference type="Proteomes" id="UP001153334">
    <property type="component" value="Unassembled WGS sequence"/>
</dbReference>
<proteinExistence type="predicted"/>
<evidence type="ECO:0000313" key="1">
    <source>
        <dbReference type="EMBL" id="KAJ8104642.1"/>
    </source>
</evidence>
<sequence length="110" mass="12721">MARQRKAAKSASTTKPVKRNDGRLPSPYKRPPEVLQPIIETFDEKHVYIMHVDSKPRAFKRKIFMVPVLMNVAIVALFAWRVYYIGPYYLRLVTSAMGYWNETTMSAGAR</sequence>
<gene>
    <name evidence="1" type="ORF">ONZ43_g7753</name>
</gene>
<comment type="caution">
    <text evidence="1">The sequence shown here is derived from an EMBL/GenBank/DDBJ whole genome shotgun (WGS) entry which is preliminary data.</text>
</comment>
<accession>A0ACC2HNN5</accession>
<organism evidence="1 2">
    <name type="scientific">Nemania bipapillata</name>
    <dbReference type="NCBI Taxonomy" id="110536"/>
    <lineage>
        <taxon>Eukaryota</taxon>
        <taxon>Fungi</taxon>
        <taxon>Dikarya</taxon>
        <taxon>Ascomycota</taxon>
        <taxon>Pezizomycotina</taxon>
        <taxon>Sordariomycetes</taxon>
        <taxon>Xylariomycetidae</taxon>
        <taxon>Xylariales</taxon>
        <taxon>Xylariaceae</taxon>
        <taxon>Nemania</taxon>
    </lineage>
</organism>
<protein>
    <submittedName>
        <fullName evidence="1">Uncharacterized protein</fullName>
    </submittedName>
</protein>
<keyword evidence="2" id="KW-1185">Reference proteome</keyword>
<name>A0ACC2HNN5_9PEZI</name>
<evidence type="ECO:0000313" key="2">
    <source>
        <dbReference type="Proteomes" id="UP001153334"/>
    </source>
</evidence>
<dbReference type="EMBL" id="JAPESX010003603">
    <property type="protein sequence ID" value="KAJ8104642.1"/>
    <property type="molecule type" value="Genomic_DNA"/>
</dbReference>
<reference evidence="1" key="1">
    <citation type="submission" date="2022-11" db="EMBL/GenBank/DDBJ databases">
        <title>Genome Sequence of Nemania bipapillata.</title>
        <authorList>
            <person name="Buettner E."/>
        </authorList>
    </citation>
    <scope>NUCLEOTIDE SEQUENCE</scope>
    <source>
        <strain evidence="1">CP14</strain>
    </source>
</reference>